<proteinExistence type="predicted"/>
<keyword evidence="1" id="KW-0436">Ligase</keyword>
<accession>A0ACB5UH19</accession>
<comment type="caution">
    <text evidence="1">The sequence shown here is derived from an EMBL/GenBank/DDBJ whole genome shotgun (WGS) entry which is preliminary data.</text>
</comment>
<gene>
    <name evidence="1" type="primary">hisS_1</name>
    <name evidence="1" type="ORF">AN2V17_13930</name>
</gene>
<reference evidence="1" key="1">
    <citation type="submission" date="2023-09" db="EMBL/GenBank/DDBJ databases">
        <title>Vallitalea sediminicola and Vallitalea maricola sp. nov., anaerobic bacteria isolated from marine sediment.</title>
        <authorList>
            <person name="Hirano S."/>
            <person name="Maeda A."/>
            <person name="Terahara T."/>
            <person name="Mori K."/>
            <person name="Hamada M."/>
            <person name="Matsumoto R."/>
            <person name="Kobayashi T."/>
        </authorList>
    </citation>
    <scope>NUCLEOTIDE SEQUENCE</scope>
    <source>
        <strain evidence="1">AN17-2</strain>
    </source>
</reference>
<sequence>MKNVKGTYDYLPQEQIIREKIIETLKKAFRIYGFNPIETPILCMQEILASKYAGGAEILKEIYTLSDQGKRELGLRYDLTVPFSRFIGMNKNEILMPFKKYEIGKVFRDGPVKLGRKREFYQADVDVVGIKSFYSEIEFFQMIDYIANELGINIVVKYNNRALLVKLLEILEVPKSVSSSIILTIDKLEKISRDEVMQELLDKGMSNSNAEELLRIMEMNFCKILELIQESKNEDEIEQFIRFKEVLESIKPSIYTNYVFSPSLARGLEVYTGTIWEVFVDDDNSMITSSIGAGGRYDKIIGQFLRTSEESPAVGMTFGVDVLMEVIKEKQQLDNTTVVDYLIIPMKGTELESLKFTNELRKLGIKADMDMSGKKIKKVMNYANKMSIGYVTVVGQDEIEKGFIIVKEMKNGTEIEFRIDDYESISNFIQI</sequence>
<name>A0ACB5UH19_9FIRM</name>
<dbReference type="Proteomes" id="UP001374599">
    <property type="component" value="Unassembled WGS sequence"/>
</dbReference>
<organism evidence="1 2">
    <name type="scientific">Vallitalea maricola</name>
    <dbReference type="NCBI Taxonomy" id="3074433"/>
    <lineage>
        <taxon>Bacteria</taxon>
        <taxon>Bacillati</taxon>
        <taxon>Bacillota</taxon>
        <taxon>Clostridia</taxon>
        <taxon>Lachnospirales</taxon>
        <taxon>Vallitaleaceae</taxon>
        <taxon>Vallitalea</taxon>
    </lineage>
</organism>
<keyword evidence="2" id="KW-1185">Reference proteome</keyword>
<dbReference type="EMBL" id="BTPU01000020">
    <property type="protein sequence ID" value="GMQ62162.1"/>
    <property type="molecule type" value="Genomic_DNA"/>
</dbReference>
<evidence type="ECO:0000313" key="2">
    <source>
        <dbReference type="Proteomes" id="UP001374599"/>
    </source>
</evidence>
<evidence type="ECO:0000313" key="1">
    <source>
        <dbReference type="EMBL" id="GMQ62162.1"/>
    </source>
</evidence>
<protein>
    <submittedName>
        <fullName evidence="1">Histidine--tRNA ligase</fullName>
    </submittedName>
</protein>